<keyword evidence="5 9" id="KW-0812">Transmembrane</keyword>
<reference evidence="11 12" key="1">
    <citation type="submission" date="2016-10" db="EMBL/GenBank/DDBJ databases">
        <authorList>
            <person name="de Groot N.N."/>
        </authorList>
    </citation>
    <scope>NUCLEOTIDE SEQUENCE [LARGE SCALE GENOMIC DNA]</scope>
    <source>
        <strain evidence="11 12">DSM 25584</strain>
    </source>
</reference>
<dbReference type="Proteomes" id="UP000199415">
    <property type="component" value="Unassembled WGS sequence"/>
</dbReference>
<dbReference type="Pfam" id="PF04290">
    <property type="entry name" value="DctQ"/>
    <property type="match status" value="1"/>
</dbReference>
<gene>
    <name evidence="11" type="ORF">SAMN05216241_102387</name>
</gene>
<organism evidence="11 12">
    <name type="scientific">Limimonas halophila</name>
    <dbReference type="NCBI Taxonomy" id="1082479"/>
    <lineage>
        <taxon>Bacteria</taxon>
        <taxon>Pseudomonadati</taxon>
        <taxon>Pseudomonadota</taxon>
        <taxon>Alphaproteobacteria</taxon>
        <taxon>Rhodospirillales</taxon>
        <taxon>Rhodovibrionaceae</taxon>
        <taxon>Limimonas</taxon>
    </lineage>
</organism>
<evidence type="ECO:0000256" key="1">
    <source>
        <dbReference type="ARBA" id="ARBA00004429"/>
    </source>
</evidence>
<sequence length="181" mass="19807">MNALASLVRGIDRLNEGVGRGAAWLTILLVLVQFVVVILRYVFGVGSLWLQELIVYLHAFNFMLGSGYTLLHDGHVRVDILYRGAAMRHKAWVDLLGSIVLLIPVCVLIFLYSYPYVANAWASFEGSEETSGIQAVFLLKTVILAFAVLVGLQALSLAARSLLRLLGRPLADSSQATPEHA</sequence>
<dbReference type="OrthoDB" id="9794346at2"/>
<name>A0A1G7P0E3_9PROT</name>
<evidence type="ECO:0000256" key="3">
    <source>
        <dbReference type="ARBA" id="ARBA00022475"/>
    </source>
</evidence>
<evidence type="ECO:0000256" key="9">
    <source>
        <dbReference type="RuleBase" id="RU369079"/>
    </source>
</evidence>
<dbReference type="RefSeq" id="WP_090019000.1">
    <property type="nucleotide sequence ID" value="NZ_FNCE01000002.1"/>
</dbReference>
<evidence type="ECO:0000259" key="10">
    <source>
        <dbReference type="Pfam" id="PF04290"/>
    </source>
</evidence>
<evidence type="ECO:0000256" key="4">
    <source>
        <dbReference type="ARBA" id="ARBA00022519"/>
    </source>
</evidence>
<feature type="transmembrane region" description="Helical" evidence="9">
    <location>
        <begin position="92"/>
        <end position="113"/>
    </location>
</feature>
<comment type="subunit">
    <text evidence="9">The complex comprises the extracytoplasmic solute receptor protein and the two transmembrane proteins.</text>
</comment>
<accession>A0A1G7P0E3</accession>
<dbReference type="AlphaFoldDB" id="A0A1G7P0E3"/>
<dbReference type="STRING" id="1082479.SAMN05216241_102387"/>
<keyword evidence="12" id="KW-1185">Reference proteome</keyword>
<dbReference type="InterPro" id="IPR007387">
    <property type="entry name" value="TRAP_DctQ"/>
</dbReference>
<evidence type="ECO:0000256" key="6">
    <source>
        <dbReference type="ARBA" id="ARBA00022989"/>
    </source>
</evidence>
<evidence type="ECO:0000313" key="11">
    <source>
        <dbReference type="EMBL" id="SDF79766.1"/>
    </source>
</evidence>
<keyword evidence="7 9" id="KW-0472">Membrane</keyword>
<keyword evidence="4 9" id="KW-0997">Cell inner membrane</keyword>
<comment type="function">
    <text evidence="9">Part of the tripartite ATP-independent periplasmic (TRAP) transport system.</text>
</comment>
<protein>
    <recommendedName>
        <fullName evidence="9">TRAP transporter small permease protein</fullName>
    </recommendedName>
</protein>
<dbReference type="InterPro" id="IPR055348">
    <property type="entry name" value="DctQ"/>
</dbReference>
<keyword evidence="2 9" id="KW-0813">Transport</keyword>
<dbReference type="GO" id="GO:0022857">
    <property type="term" value="F:transmembrane transporter activity"/>
    <property type="evidence" value="ECO:0007669"/>
    <property type="project" value="UniProtKB-UniRule"/>
</dbReference>
<feature type="transmembrane region" description="Helical" evidence="9">
    <location>
        <begin position="49"/>
        <end position="71"/>
    </location>
</feature>
<evidence type="ECO:0000313" key="12">
    <source>
        <dbReference type="Proteomes" id="UP000199415"/>
    </source>
</evidence>
<comment type="subcellular location">
    <subcellularLocation>
        <location evidence="1 9">Cell inner membrane</location>
        <topology evidence="1 9">Multi-pass membrane protein</topology>
    </subcellularLocation>
</comment>
<evidence type="ECO:0000256" key="7">
    <source>
        <dbReference type="ARBA" id="ARBA00023136"/>
    </source>
</evidence>
<proteinExistence type="inferred from homology"/>
<feature type="domain" description="Tripartite ATP-independent periplasmic transporters DctQ component" evidence="10">
    <location>
        <begin position="29"/>
        <end position="161"/>
    </location>
</feature>
<keyword evidence="3" id="KW-1003">Cell membrane</keyword>
<keyword evidence="6 9" id="KW-1133">Transmembrane helix</keyword>
<evidence type="ECO:0000256" key="5">
    <source>
        <dbReference type="ARBA" id="ARBA00022692"/>
    </source>
</evidence>
<feature type="transmembrane region" description="Helical" evidence="9">
    <location>
        <begin position="21"/>
        <end position="43"/>
    </location>
</feature>
<evidence type="ECO:0000256" key="8">
    <source>
        <dbReference type="ARBA" id="ARBA00038436"/>
    </source>
</evidence>
<comment type="similarity">
    <text evidence="8 9">Belongs to the TRAP transporter small permease family.</text>
</comment>
<dbReference type="PANTHER" id="PTHR35011:SF4">
    <property type="entry name" value="SLL1102 PROTEIN"/>
    <property type="match status" value="1"/>
</dbReference>
<dbReference type="PANTHER" id="PTHR35011">
    <property type="entry name" value="2,3-DIKETO-L-GULONATE TRAP TRANSPORTER SMALL PERMEASE PROTEIN YIAM"/>
    <property type="match status" value="1"/>
</dbReference>
<dbReference type="GO" id="GO:0005886">
    <property type="term" value="C:plasma membrane"/>
    <property type="evidence" value="ECO:0007669"/>
    <property type="project" value="UniProtKB-SubCell"/>
</dbReference>
<dbReference type="EMBL" id="FNCE01000002">
    <property type="protein sequence ID" value="SDF79766.1"/>
    <property type="molecule type" value="Genomic_DNA"/>
</dbReference>
<evidence type="ECO:0000256" key="2">
    <source>
        <dbReference type="ARBA" id="ARBA00022448"/>
    </source>
</evidence>
<feature type="transmembrane region" description="Helical" evidence="9">
    <location>
        <begin position="133"/>
        <end position="158"/>
    </location>
</feature>